<keyword evidence="3" id="KW-0328">Glycosyltransferase</keyword>
<comment type="catalytic activity">
    <reaction evidence="8">
        <text>beta-nicotinamide D-ribonucleotide + diphosphate = 5-phospho-alpha-D-ribose 1-diphosphate + nicotinamide + H(+)</text>
        <dbReference type="Rhea" id="RHEA:16149"/>
        <dbReference type="ChEBI" id="CHEBI:14649"/>
        <dbReference type="ChEBI" id="CHEBI:15378"/>
        <dbReference type="ChEBI" id="CHEBI:17154"/>
        <dbReference type="ChEBI" id="CHEBI:33019"/>
        <dbReference type="ChEBI" id="CHEBI:58017"/>
        <dbReference type="EC" id="2.4.2.12"/>
    </reaction>
    <physiologicalReaction direction="right-to-left" evidence="8">
        <dbReference type="Rhea" id="RHEA:16151"/>
    </physiologicalReaction>
</comment>
<dbReference type="PANTHER" id="PTHR43816">
    <property type="entry name" value="NICOTINAMIDE PHOSPHORIBOSYLTRANSFERASE"/>
    <property type="match status" value="1"/>
</dbReference>
<dbReference type="Pfam" id="PF18127">
    <property type="entry name" value="NAMPT_N"/>
    <property type="match status" value="1"/>
</dbReference>
<feature type="domain" description="Nicotinamide phosphoribosyltransferase N-terminal" evidence="10">
    <location>
        <begin position="4"/>
        <end position="100"/>
    </location>
</feature>
<dbReference type="InterPro" id="IPR036068">
    <property type="entry name" value="Nicotinate_pribotase-like_C"/>
</dbReference>
<feature type="domain" description="Nicotinate/nicotinamide phosphoribosyltransferase" evidence="9">
    <location>
        <begin position="171"/>
        <end position="206"/>
    </location>
</feature>
<evidence type="ECO:0000256" key="7">
    <source>
        <dbReference type="ARBA" id="ARBA00035036"/>
    </source>
</evidence>
<proteinExistence type="inferred from homology"/>
<sequence>VTDNIILLTDSYKVSHYKQYPKNTTNVYSYFESRGGEYNEVVFFGLQYIVKKYLTTPVTQQHVDEAATFLKDHFGTEELFNRKGWEYIVNNLDGKLPVRIKAVPEGTVVPTGNVLMTFESTDENCSWLTNYLETIGVQAWYGCTVATTSRDMKKTILEGLHKSGTPEQIDYKLHDFGFRGVSSVESAGIGGAAHLVNFKGTDTLAGLVFTVNPNLDPKLSNTCGTISVGSPESGLTTSVPCLSNTS</sequence>
<feature type="non-terminal residue" evidence="11">
    <location>
        <position position="1"/>
    </location>
</feature>
<evidence type="ECO:0000259" key="10">
    <source>
        <dbReference type="Pfam" id="PF18127"/>
    </source>
</evidence>
<name>X1SRX8_9ZZZZ</name>
<dbReference type="Gene3D" id="3.20.20.70">
    <property type="entry name" value="Aldolase class I"/>
    <property type="match status" value="1"/>
</dbReference>
<dbReference type="GO" id="GO:0047280">
    <property type="term" value="F:nicotinamide phosphoribosyltransferase activity"/>
    <property type="evidence" value="ECO:0007669"/>
    <property type="project" value="UniProtKB-EC"/>
</dbReference>
<dbReference type="InterPro" id="IPR013785">
    <property type="entry name" value="Aldolase_TIM"/>
</dbReference>
<keyword evidence="2" id="KW-0662">Pyridine nucleotide biosynthesis</keyword>
<evidence type="ECO:0000256" key="8">
    <source>
        <dbReference type="ARBA" id="ARBA00047835"/>
    </source>
</evidence>
<dbReference type="SUPFAM" id="SSF51690">
    <property type="entry name" value="Nicotinate/Quinolinate PRTase C-terminal domain-like"/>
    <property type="match status" value="1"/>
</dbReference>
<dbReference type="InterPro" id="IPR041529">
    <property type="entry name" value="DUF5598"/>
</dbReference>
<dbReference type="InterPro" id="IPR041525">
    <property type="entry name" value="N/Namide_PRibTrfase"/>
</dbReference>
<organism evidence="11">
    <name type="scientific">marine sediment metagenome</name>
    <dbReference type="NCBI Taxonomy" id="412755"/>
    <lineage>
        <taxon>unclassified sequences</taxon>
        <taxon>metagenomes</taxon>
        <taxon>ecological metagenomes</taxon>
    </lineage>
</organism>
<comment type="similarity">
    <text evidence="1">Belongs to the NAPRTase family.</text>
</comment>
<evidence type="ECO:0000256" key="2">
    <source>
        <dbReference type="ARBA" id="ARBA00022642"/>
    </source>
</evidence>
<evidence type="ECO:0000259" key="9">
    <source>
        <dbReference type="Pfam" id="PF04095"/>
    </source>
</evidence>
<reference evidence="11" key="1">
    <citation type="journal article" date="2014" name="Front. Microbiol.">
        <title>High frequency of phylogenetically diverse reductive dehalogenase-homologous genes in deep subseafloor sedimentary metagenomes.</title>
        <authorList>
            <person name="Kawai M."/>
            <person name="Futagami T."/>
            <person name="Toyoda A."/>
            <person name="Takaki Y."/>
            <person name="Nishi S."/>
            <person name="Hori S."/>
            <person name="Arai W."/>
            <person name="Tsubouchi T."/>
            <person name="Morono Y."/>
            <person name="Uchiyama I."/>
            <person name="Ito T."/>
            <person name="Fujiyama A."/>
            <person name="Inagaki F."/>
            <person name="Takami H."/>
        </authorList>
    </citation>
    <scope>NUCLEOTIDE SEQUENCE</scope>
    <source>
        <strain evidence="11">Expedition CK06-06</strain>
    </source>
</reference>
<evidence type="ECO:0000256" key="6">
    <source>
        <dbReference type="ARBA" id="ARBA00035024"/>
    </source>
</evidence>
<comment type="pathway">
    <text evidence="5">Cofactor biosynthesis; NAD(+) biosynthesis; nicotinamide D-ribonucleotide from 5-phospho-alpha-D-ribose 1-diphosphate and nicotinamide: step 1/1.</text>
</comment>
<dbReference type="EMBL" id="BARW01009249">
    <property type="protein sequence ID" value="GAI78100.1"/>
    <property type="molecule type" value="Genomic_DNA"/>
</dbReference>
<dbReference type="GO" id="GO:0009435">
    <property type="term" value="P:NAD+ biosynthetic process"/>
    <property type="evidence" value="ECO:0007669"/>
    <property type="project" value="InterPro"/>
</dbReference>
<comment type="caution">
    <text evidence="11">The sequence shown here is derived from an EMBL/GenBank/DDBJ whole genome shotgun (WGS) entry which is preliminary data.</text>
</comment>
<protein>
    <recommendedName>
        <fullName evidence="7">Nicotinamide phosphoribosyltransferase</fullName>
        <ecNumber evidence="6">2.4.2.12</ecNumber>
    </recommendedName>
</protein>
<evidence type="ECO:0000256" key="4">
    <source>
        <dbReference type="ARBA" id="ARBA00022679"/>
    </source>
</evidence>
<gene>
    <name evidence="11" type="ORF">S12H4_18672</name>
</gene>
<dbReference type="EC" id="2.4.2.12" evidence="6"/>
<dbReference type="InterPro" id="IPR016471">
    <property type="entry name" value="Nicotinamide_PRibTrfase"/>
</dbReference>
<dbReference type="Pfam" id="PF04095">
    <property type="entry name" value="NAPRTase"/>
    <property type="match status" value="1"/>
</dbReference>
<keyword evidence="4" id="KW-0808">Transferase</keyword>
<evidence type="ECO:0000256" key="5">
    <source>
        <dbReference type="ARBA" id="ARBA00035007"/>
    </source>
</evidence>
<dbReference type="AlphaFoldDB" id="X1SRX8"/>
<dbReference type="PANTHER" id="PTHR43816:SF1">
    <property type="entry name" value="NICOTINAMIDE PHOSPHORIBOSYLTRANSFERASE"/>
    <property type="match status" value="1"/>
</dbReference>
<evidence type="ECO:0000256" key="3">
    <source>
        <dbReference type="ARBA" id="ARBA00022676"/>
    </source>
</evidence>
<evidence type="ECO:0000313" key="11">
    <source>
        <dbReference type="EMBL" id="GAI78100.1"/>
    </source>
</evidence>
<evidence type="ECO:0000256" key="1">
    <source>
        <dbReference type="ARBA" id="ARBA00010897"/>
    </source>
</evidence>
<accession>X1SRX8</accession>